<accession>A0A2P8E5Y8</accession>
<dbReference type="RefSeq" id="WP_106566934.1">
    <property type="nucleotide sequence ID" value="NZ_JAUVYL010000018.1"/>
</dbReference>
<proteinExistence type="predicted"/>
<keyword evidence="1" id="KW-0732">Signal</keyword>
<evidence type="ECO:0000313" key="3">
    <source>
        <dbReference type="Proteomes" id="UP000240708"/>
    </source>
</evidence>
<name>A0A2P8E5Y8_9BACT</name>
<keyword evidence="3" id="KW-1185">Reference proteome</keyword>
<protein>
    <recommendedName>
        <fullName evidence="4">Outer membrane protein with beta-barrel domain</fullName>
    </recommendedName>
</protein>
<evidence type="ECO:0000313" key="2">
    <source>
        <dbReference type="EMBL" id="PSL04879.1"/>
    </source>
</evidence>
<dbReference type="EMBL" id="PYGF01000004">
    <property type="protein sequence ID" value="PSL04879.1"/>
    <property type="molecule type" value="Genomic_DNA"/>
</dbReference>
<dbReference type="Proteomes" id="UP000240708">
    <property type="component" value="Unassembled WGS sequence"/>
</dbReference>
<reference evidence="2 3" key="1">
    <citation type="submission" date="2018-03" db="EMBL/GenBank/DDBJ databases">
        <title>Genomic Encyclopedia of Archaeal and Bacterial Type Strains, Phase II (KMG-II): from individual species to whole genera.</title>
        <authorList>
            <person name="Goeker M."/>
        </authorList>
    </citation>
    <scope>NUCLEOTIDE SEQUENCE [LARGE SCALE GENOMIC DNA]</scope>
    <source>
        <strain evidence="2 3">DSM 28057</strain>
    </source>
</reference>
<feature type="chain" id="PRO_5015185006" description="Outer membrane protein with beta-barrel domain" evidence="1">
    <location>
        <begin position="26"/>
        <end position="184"/>
    </location>
</feature>
<feature type="signal peptide" evidence="1">
    <location>
        <begin position="1"/>
        <end position="25"/>
    </location>
</feature>
<gene>
    <name evidence="2" type="ORF">CLV48_10453</name>
</gene>
<dbReference type="OrthoDB" id="966005at2"/>
<evidence type="ECO:0008006" key="4">
    <source>
        <dbReference type="Google" id="ProtNLM"/>
    </source>
</evidence>
<comment type="caution">
    <text evidence="2">The sequence shown here is derived from an EMBL/GenBank/DDBJ whole genome shotgun (WGS) entry which is preliminary data.</text>
</comment>
<sequence>MRISNKISLLLILLFTCGVINQVSAQEKADVITAKNSIYAELGGNGFLYSINYSRIFNQKGAYKFSGSAGFSYVKQVTTTHWTPLIPIEASVLWGKTSHHLELGTGTSLFTAQSISLDNETNTLQENVSFNSLIFFRLGYRYQKPEGGFFFRIGYTPGFNLNLDVSPPPVFFPLWGGISLGKSF</sequence>
<organism evidence="2 3">
    <name type="scientific">Cecembia rubra</name>
    <dbReference type="NCBI Taxonomy" id="1485585"/>
    <lineage>
        <taxon>Bacteria</taxon>
        <taxon>Pseudomonadati</taxon>
        <taxon>Bacteroidota</taxon>
        <taxon>Cytophagia</taxon>
        <taxon>Cytophagales</taxon>
        <taxon>Cyclobacteriaceae</taxon>
        <taxon>Cecembia</taxon>
    </lineage>
</organism>
<dbReference type="AlphaFoldDB" id="A0A2P8E5Y8"/>
<evidence type="ECO:0000256" key="1">
    <source>
        <dbReference type="SAM" id="SignalP"/>
    </source>
</evidence>